<evidence type="ECO:0000313" key="2">
    <source>
        <dbReference type="EMBL" id="ALJ97974.1"/>
    </source>
</evidence>
<keyword evidence="3" id="KW-1185">Reference proteome</keyword>
<accession>A0A0N7IRA6</accession>
<keyword evidence="1" id="KW-0472">Membrane</keyword>
<organism evidence="2 3">
    <name type="scientific">Lactobacillus phage iA2</name>
    <dbReference type="NCBI Taxonomy" id="1739609"/>
    <lineage>
        <taxon>Viruses</taxon>
        <taxon>Duplodnaviria</taxon>
        <taxon>Heunggongvirae</taxon>
        <taxon>Uroviricota</taxon>
        <taxon>Caudoviricetes</taxon>
        <taxon>Iaduovirus</taxon>
        <taxon>Iaduovirus iA2</taxon>
    </lineage>
</organism>
<dbReference type="GeneID" id="26628307"/>
<protein>
    <submittedName>
        <fullName evidence="2">Uncharacterized protein</fullName>
    </submittedName>
</protein>
<feature type="transmembrane region" description="Helical" evidence="1">
    <location>
        <begin position="37"/>
        <end position="54"/>
    </location>
</feature>
<dbReference type="Proteomes" id="UP000203929">
    <property type="component" value="Segment"/>
</dbReference>
<dbReference type="KEGG" id="vg:26628307"/>
<gene>
    <name evidence="2" type="ORF">iA2_32</name>
</gene>
<keyword evidence="1" id="KW-0812">Transmembrane</keyword>
<evidence type="ECO:0000256" key="1">
    <source>
        <dbReference type="SAM" id="Phobius"/>
    </source>
</evidence>
<sequence>MESQKVIRKELPVVACQTIDLLEAAVSRELQKKTPHATLRVGLLGIVALGLIAITRVDEFSSFEAQKLER</sequence>
<reference evidence="2 3" key="1">
    <citation type="journal article" date="2016" name="Appl. Environ. Microbiol.">
        <title>Genomic Diversity of Phages Infecting Probiotic Strains of Lactobacillus paracasei.</title>
        <authorList>
            <person name="Mercanti D.J."/>
            <person name="Rousseau G.M."/>
            <person name="Capra M.L."/>
            <person name="Quiberoni A."/>
            <person name="Tremblay D.M."/>
            <person name="Labrie S.J."/>
            <person name="Moineau S."/>
        </authorList>
    </citation>
    <scope>NUCLEOTIDE SEQUENCE [LARGE SCALE GENOMIC DNA]</scope>
</reference>
<keyword evidence="1" id="KW-1133">Transmembrane helix</keyword>
<dbReference type="EMBL" id="KR905068">
    <property type="protein sequence ID" value="ALJ97974.1"/>
    <property type="molecule type" value="Genomic_DNA"/>
</dbReference>
<proteinExistence type="predicted"/>
<name>A0A0N7IRA6_9CAUD</name>
<evidence type="ECO:0000313" key="3">
    <source>
        <dbReference type="Proteomes" id="UP000203929"/>
    </source>
</evidence>
<dbReference type="RefSeq" id="YP_009201525.1">
    <property type="nucleotide sequence ID" value="NC_028830.1"/>
</dbReference>